<dbReference type="EMBL" id="JADYXP020000017">
    <property type="protein sequence ID" value="KAL0107324.1"/>
    <property type="molecule type" value="Genomic_DNA"/>
</dbReference>
<sequence>MRLLPPCAHNYNTCIDRVTASSPDRQINKIFRDKINNIIKNVIFFFTMKKIFVLFDINRSLATRESRLFSHRVAVPSRRGVKTRDASKLCKLQCRNFVSRVPDSLVGEIRSPARIRRR</sequence>
<evidence type="ECO:0000313" key="2">
    <source>
        <dbReference type="Proteomes" id="UP001430953"/>
    </source>
</evidence>
<dbReference type="Proteomes" id="UP001430953">
    <property type="component" value="Unassembled WGS sequence"/>
</dbReference>
<dbReference type="AlphaFoldDB" id="A0AAW2EY31"/>
<gene>
    <name evidence="1" type="ORF">PUN28_015697</name>
</gene>
<protein>
    <submittedName>
        <fullName evidence="1">Uncharacterized protein</fullName>
    </submittedName>
</protein>
<name>A0AAW2EY31_9HYME</name>
<reference evidence="1 2" key="1">
    <citation type="submission" date="2023-03" db="EMBL/GenBank/DDBJ databases">
        <title>High recombination rates correlate with genetic variation in Cardiocondyla obscurior ants.</title>
        <authorList>
            <person name="Errbii M."/>
        </authorList>
    </citation>
    <scope>NUCLEOTIDE SEQUENCE [LARGE SCALE GENOMIC DNA]</scope>
    <source>
        <strain evidence="1">Alpha-2009</strain>
        <tissue evidence="1">Whole body</tissue>
    </source>
</reference>
<keyword evidence="2" id="KW-1185">Reference proteome</keyword>
<accession>A0AAW2EY31</accession>
<comment type="caution">
    <text evidence="1">The sequence shown here is derived from an EMBL/GenBank/DDBJ whole genome shotgun (WGS) entry which is preliminary data.</text>
</comment>
<evidence type="ECO:0000313" key="1">
    <source>
        <dbReference type="EMBL" id="KAL0107324.1"/>
    </source>
</evidence>
<organism evidence="1 2">
    <name type="scientific">Cardiocondyla obscurior</name>
    <dbReference type="NCBI Taxonomy" id="286306"/>
    <lineage>
        <taxon>Eukaryota</taxon>
        <taxon>Metazoa</taxon>
        <taxon>Ecdysozoa</taxon>
        <taxon>Arthropoda</taxon>
        <taxon>Hexapoda</taxon>
        <taxon>Insecta</taxon>
        <taxon>Pterygota</taxon>
        <taxon>Neoptera</taxon>
        <taxon>Endopterygota</taxon>
        <taxon>Hymenoptera</taxon>
        <taxon>Apocrita</taxon>
        <taxon>Aculeata</taxon>
        <taxon>Formicoidea</taxon>
        <taxon>Formicidae</taxon>
        <taxon>Myrmicinae</taxon>
        <taxon>Cardiocondyla</taxon>
    </lineage>
</organism>
<proteinExistence type="predicted"/>